<reference evidence="2 3" key="1">
    <citation type="submission" date="2020-04" db="EMBL/GenBank/DDBJ databases">
        <title>Perkinsus olseni comparative genomics.</title>
        <authorList>
            <person name="Bogema D.R."/>
        </authorList>
    </citation>
    <scope>NUCLEOTIDE SEQUENCE [LARGE SCALE GENOMIC DNA]</scope>
    <source>
        <strain evidence="2">00978-12</strain>
    </source>
</reference>
<sequence length="207" mass="23714">MVFTQTVDYTWNGKQRDDLHGNHKPVTFILEYDSAKEELIIKVQAPFFDDCPIPPSKGETGYGTYELWNYEVAEIFIEGKDSHYTEVELSPFGNFLILTFEAPRKATNDDVCLPTPPSTDITDGHWTSTLRLPRRFLPAPMGDSKSMFSFNCYHIHGQGENRRYYAAFPDTDTEEKAGPDFHRLQYFQELPDDAVFGQAEGVKQLRA</sequence>
<dbReference type="Proteomes" id="UP000541610">
    <property type="component" value="Unassembled WGS sequence"/>
</dbReference>
<evidence type="ECO:0000313" key="2">
    <source>
        <dbReference type="EMBL" id="KAF4697592.1"/>
    </source>
</evidence>
<comment type="caution">
    <text evidence="2">The sequence shown here is derived from an EMBL/GenBank/DDBJ whole genome shotgun (WGS) entry which is preliminary data.</text>
</comment>
<dbReference type="Gene3D" id="2.60.40.1190">
    <property type="match status" value="1"/>
</dbReference>
<dbReference type="AlphaFoldDB" id="A0A7J6PNJ0"/>
<name>A0A7J6PNJ0_PEROL</name>
<dbReference type="PANTHER" id="PTHR31475">
    <property type="entry name" value="UPF0462 PROTEIN"/>
    <property type="match status" value="1"/>
</dbReference>
<accession>A0A7J6PNJ0</accession>
<protein>
    <submittedName>
        <fullName evidence="2">Uncharacterized protein</fullName>
    </submittedName>
</protein>
<dbReference type="EMBL" id="JABANP010000002">
    <property type="protein sequence ID" value="KAF4697592.1"/>
    <property type="molecule type" value="Genomic_DNA"/>
</dbReference>
<evidence type="ECO:0000256" key="1">
    <source>
        <dbReference type="ARBA" id="ARBA00038085"/>
    </source>
</evidence>
<comment type="similarity">
    <text evidence="1">Belongs to the UPF0462 family.</text>
</comment>
<organism evidence="2 3">
    <name type="scientific">Perkinsus olseni</name>
    <name type="common">Perkinsus atlanticus</name>
    <dbReference type="NCBI Taxonomy" id="32597"/>
    <lineage>
        <taxon>Eukaryota</taxon>
        <taxon>Sar</taxon>
        <taxon>Alveolata</taxon>
        <taxon>Perkinsozoa</taxon>
        <taxon>Perkinsea</taxon>
        <taxon>Perkinsida</taxon>
        <taxon>Perkinsidae</taxon>
        <taxon>Perkinsus</taxon>
    </lineage>
</organism>
<dbReference type="OrthoDB" id="10056816at2759"/>
<dbReference type="PANTHER" id="PTHR31475:SF5">
    <property type="entry name" value="UPF0462 PROTEIN C4ORF33 HOMOLOG"/>
    <property type="match status" value="1"/>
</dbReference>
<evidence type="ECO:0000313" key="3">
    <source>
        <dbReference type="Proteomes" id="UP000541610"/>
    </source>
</evidence>
<gene>
    <name evidence="2" type="ORF">FOZ60_004488</name>
</gene>
<proteinExistence type="inferred from homology"/>